<keyword evidence="7" id="KW-0315">Glutamine amidotransferase</keyword>
<dbReference type="InterPro" id="IPR017926">
    <property type="entry name" value="GATASE"/>
</dbReference>
<dbReference type="InterPro" id="IPR027417">
    <property type="entry name" value="P-loop_NTPase"/>
</dbReference>
<keyword evidence="5" id="KW-0547">Nucleotide-binding</keyword>
<dbReference type="GO" id="GO:0005524">
    <property type="term" value="F:ATP binding"/>
    <property type="evidence" value="ECO:0007669"/>
    <property type="project" value="UniProtKB-KW"/>
</dbReference>
<keyword evidence="4" id="KW-0436">Ligase</keyword>
<evidence type="ECO:0000256" key="8">
    <source>
        <dbReference type="ARBA" id="ARBA00022975"/>
    </source>
</evidence>
<dbReference type="PROSITE" id="PS51273">
    <property type="entry name" value="GATASE_TYPE_1"/>
    <property type="match status" value="1"/>
</dbReference>
<dbReference type="EC" id="6.3.4.2" evidence="3"/>
<dbReference type="Gene3D" id="3.40.50.300">
    <property type="entry name" value="P-loop containing nucleotide triphosphate hydrolases"/>
    <property type="match status" value="1"/>
</dbReference>
<dbReference type="GO" id="GO:0042802">
    <property type="term" value="F:identical protein binding"/>
    <property type="evidence" value="ECO:0007669"/>
    <property type="project" value="TreeGrafter"/>
</dbReference>
<dbReference type="EMBL" id="MGFU01000055">
    <property type="protein sequence ID" value="OGM11666.1"/>
    <property type="molecule type" value="Genomic_DNA"/>
</dbReference>
<comment type="caution">
    <text evidence="12">The sequence shown here is derived from an EMBL/GenBank/DDBJ whole genome shotgun (WGS) entry which is preliminary data.</text>
</comment>
<dbReference type="SUPFAM" id="SSF52317">
    <property type="entry name" value="Class I glutamine amidotransferase-like"/>
    <property type="match status" value="1"/>
</dbReference>
<evidence type="ECO:0000313" key="12">
    <source>
        <dbReference type="EMBL" id="OGM11666.1"/>
    </source>
</evidence>
<dbReference type="UniPathway" id="UPA00159">
    <property type="reaction ID" value="UER00277"/>
</dbReference>
<dbReference type="CDD" id="cd01746">
    <property type="entry name" value="GATase1_CTP_Synthase"/>
    <property type="match status" value="1"/>
</dbReference>
<evidence type="ECO:0000256" key="3">
    <source>
        <dbReference type="ARBA" id="ARBA00012291"/>
    </source>
</evidence>
<comment type="similarity">
    <text evidence="2">Belongs to the CTP synthase family.</text>
</comment>
<protein>
    <recommendedName>
        <fullName evidence="3">CTP synthase (glutamine hydrolyzing)</fullName>
        <ecNumber evidence="3">6.3.4.2</ecNumber>
    </recommendedName>
</protein>
<evidence type="ECO:0000256" key="2">
    <source>
        <dbReference type="ARBA" id="ARBA00007533"/>
    </source>
</evidence>
<dbReference type="GO" id="GO:0044210">
    <property type="term" value="P:'de novo' CTP biosynthetic process"/>
    <property type="evidence" value="ECO:0007669"/>
    <property type="project" value="UniProtKB-UniPathway"/>
</dbReference>
<dbReference type="Proteomes" id="UP000179013">
    <property type="component" value="Unassembled WGS sequence"/>
</dbReference>
<sequence length="364" mass="42094">MGIQPDIIVARTSRKIDKKRLLRLALFCNVHPTNIFSAPDLSTIYEVPLLFHKQQHHLASTSLKLLGLKLGKHKYIKEWQSMTKRALKNWKKSVKLAMVGKYFVTGDYKLVDSYVSVVESFRHAAWRLGINIDFDWVDSEEIERRGVEKLKNYQGIIVPQGWGSRGTEGKILTAQYARVNNIPYLGLCFGMQMATIEFARNVLNFRDANTTEVNQNTTHPVIHIMENQKEYLEKNQYGGTIRLGAWPCLLKKDSILDKAYKKHNSEIDAPWWISKTGIKGNILNGKLLIYERHRHRYEFNNKYKSNFEKAGFIISGTSPDKKLVEAIELKNHKFFVGTQYHPEYISRPLTPHPVFLAFLESIID</sequence>
<dbReference type="AlphaFoldDB" id="A0A1F7X9F8"/>
<evidence type="ECO:0000259" key="10">
    <source>
        <dbReference type="Pfam" id="PF00117"/>
    </source>
</evidence>
<evidence type="ECO:0000256" key="9">
    <source>
        <dbReference type="ARBA" id="ARBA00047781"/>
    </source>
</evidence>
<reference evidence="12 13" key="1">
    <citation type="journal article" date="2016" name="Nat. Commun.">
        <title>Thousands of microbial genomes shed light on interconnected biogeochemical processes in an aquifer system.</title>
        <authorList>
            <person name="Anantharaman K."/>
            <person name="Brown C.T."/>
            <person name="Hug L.A."/>
            <person name="Sharon I."/>
            <person name="Castelle C.J."/>
            <person name="Probst A.J."/>
            <person name="Thomas B.C."/>
            <person name="Singh A."/>
            <person name="Wilkins M.J."/>
            <person name="Karaoz U."/>
            <person name="Brodie E.L."/>
            <person name="Williams K.H."/>
            <person name="Hubbard S.S."/>
            <person name="Banfield J.F."/>
        </authorList>
    </citation>
    <scope>NUCLEOTIDE SEQUENCE [LARGE SCALE GENOMIC DNA]</scope>
</reference>
<dbReference type="Pfam" id="PF06418">
    <property type="entry name" value="CTP_synth_N"/>
    <property type="match status" value="1"/>
</dbReference>
<dbReference type="PANTHER" id="PTHR11550">
    <property type="entry name" value="CTP SYNTHASE"/>
    <property type="match status" value="1"/>
</dbReference>
<evidence type="ECO:0000313" key="13">
    <source>
        <dbReference type="Proteomes" id="UP000179013"/>
    </source>
</evidence>
<feature type="domain" description="Glutamine amidotransferase" evidence="10">
    <location>
        <begin position="110"/>
        <end position="359"/>
    </location>
</feature>
<dbReference type="GO" id="GO:0019856">
    <property type="term" value="P:pyrimidine nucleobase biosynthetic process"/>
    <property type="evidence" value="ECO:0007669"/>
    <property type="project" value="TreeGrafter"/>
</dbReference>
<evidence type="ECO:0000256" key="4">
    <source>
        <dbReference type="ARBA" id="ARBA00022598"/>
    </source>
</evidence>
<evidence type="ECO:0000256" key="1">
    <source>
        <dbReference type="ARBA" id="ARBA00005171"/>
    </source>
</evidence>
<organism evidence="12 13">
    <name type="scientific">Candidatus Woesebacteria bacterium RBG_16_39_8b</name>
    <dbReference type="NCBI Taxonomy" id="1802482"/>
    <lineage>
        <taxon>Bacteria</taxon>
        <taxon>Candidatus Woeseibacteriota</taxon>
    </lineage>
</organism>
<accession>A0A1F7X9F8</accession>
<keyword evidence="8" id="KW-0665">Pyrimidine biosynthesis</keyword>
<feature type="domain" description="CTP synthase N-terminal" evidence="11">
    <location>
        <begin position="1"/>
        <end position="56"/>
    </location>
</feature>
<dbReference type="PANTHER" id="PTHR11550:SF0">
    <property type="entry name" value="CTP SYNTHASE-RELATED"/>
    <property type="match status" value="1"/>
</dbReference>
<comment type="catalytic activity">
    <reaction evidence="9">
        <text>UTP + L-glutamine + ATP + H2O = CTP + L-glutamate + ADP + phosphate + 2 H(+)</text>
        <dbReference type="Rhea" id="RHEA:26426"/>
        <dbReference type="ChEBI" id="CHEBI:15377"/>
        <dbReference type="ChEBI" id="CHEBI:15378"/>
        <dbReference type="ChEBI" id="CHEBI:29985"/>
        <dbReference type="ChEBI" id="CHEBI:30616"/>
        <dbReference type="ChEBI" id="CHEBI:37563"/>
        <dbReference type="ChEBI" id="CHEBI:43474"/>
        <dbReference type="ChEBI" id="CHEBI:46398"/>
        <dbReference type="ChEBI" id="CHEBI:58359"/>
        <dbReference type="ChEBI" id="CHEBI:456216"/>
        <dbReference type="EC" id="6.3.4.2"/>
    </reaction>
</comment>
<gene>
    <name evidence="12" type="ORF">A2V80_02675</name>
</gene>
<dbReference type="Gene3D" id="3.40.50.880">
    <property type="match status" value="1"/>
</dbReference>
<evidence type="ECO:0000259" key="11">
    <source>
        <dbReference type="Pfam" id="PF06418"/>
    </source>
</evidence>
<evidence type="ECO:0000256" key="7">
    <source>
        <dbReference type="ARBA" id="ARBA00022962"/>
    </source>
</evidence>
<dbReference type="GO" id="GO:0005829">
    <property type="term" value="C:cytosol"/>
    <property type="evidence" value="ECO:0007669"/>
    <property type="project" value="TreeGrafter"/>
</dbReference>
<dbReference type="InterPro" id="IPR029062">
    <property type="entry name" value="Class_I_gatase-like"/>
</dbReference>
<dbReference type="Pfam" id="PF00117">
    <property type="entry name" value="GATase"/>
    <property type="match status" value="1"/>
</dbReference>
<dbReference type="GO" id="GO:0003883">
    <property type="term" value="F:CTP synthase activity"/>
    <property type="evidence" value="ECO:0007669"/>
    <property type="project" value="UniProtKB-EC"/>
</dbReference>
<keyword evidence="6" id="KW-0067">ATP-binding</keyword>
<dbReference type="InterPro" id="IPR033828">
    <property type="entry name" value="GATase1_CTP_Synthase"/>
</dbReference>
<name>A0A1F7X9F8_9BACT</name>
<dbReference type="InterPro" id="IPR004468">
    <property type="entry name" value="CTP_synthase"/>
</dbReference>
<dbReference type="SUPFAM" id="SSF52540">
    <property type="entry name" value="P-loop containing nucleoside triphosphate hydrolases"/>
    <property type="match status" value="1"/>
</dbReference>
<proteinExistence type="inferred from homology"/>
<comment type="pathway">
    <text evidence="1">Pyrimidine metabolism; CTP biosynthesis via de novo pathway; CTP from UDP: step 2/2.</text>
</comment>
<evidence type="ECO:0000256" key="5">
    <source>
        <dbReference type="ARBA" id="ARBA00022741"/>
    </source>
</evidence>
<dbReference type="InterPro" id="IPR017456">
    <property type="entry name" value="CTP_synthase_N"/>
</dbReference>
<evidence type="ECO:0000256" key="6">
    <source>
        <dbReference type="ARBA" id="ARBA00022840"/>
    </source>
</evidence>